<reference evidence="2" key="1">
    <citation type="submission" date="2021-02" db="EMBL/GenBank/DDBJ databases">
        <authorList>
            <person name="Dougan E. K."/>
            <person name="Rhodes N."/>
            <person name="Thang M."/>
            <person name="Chan C."/>
        </authorList>
    </citation>
    <scope>NUCLEOTIDE SEQUENCE</scope>
</reference>
<dbReference type="Proteomes" id="UP000626109">
    <property type="component" value="Unassembled WGS sequence"/>
</dbReference>
<dbReference type="AlphaFoldDB" id="A0A813IAW0"/>
<feature type="compositionally biased region" description="Basic and acidic residues" evidence="1">
    <location>
        <begin position="47"/>
        <end position="58"/>
    </location>
</feature>
<feature type="region of interest" description="Disordered" evidence="1">
    <location>
        <begin position="1"/>
        <end position="77"/>
    </location>
</feature>
<comment type="caution">
    <text evidence="2">The sequence shown here is derived from an EMBL/GenBank/DDBJ whole genome shotgun (WGS) entry which is preliminary data.</text>
</comment>
<gene>
    <name evidence="2" type="ORF">PGLA2088_LOCUS5757</name>
</gene>
<protein>
    <submittedName>
        <fullName evidence="2">Uncharacterized protein</fullName>
    </submittedName>
</protein>
<evidence type="ECO:0000256" key="1">
    <source>
        <dbReference type="SAM" id="MobiDB-lite"/>
    </source>
</evidence>
<name>A0A813IAW0_POLGL</name>
<proteinExistence type="predicted"/>
<feature type="non-terminal residue" evidence="2">
    <location>
        <position position="245"/>
    </location>
</feature>
<dbReference type="EMBL" id="CAJNNW010005557">
    <property type="protein sequence ID" value="CAE8647526.1"/>
    <property type="molecule type" value="Genomic_DNA"/>
</dbReference>
<evidence type="ECO:0000313" key="2">
    <source>
        <dbReference type="EMBL" id="CAE8647526.1"/>
    </source>
</evidence>
<organism evidence="2 3">
    <name type="scientific">Polarella glacialis</name>
    <name type="common">Dinoflagellate</name>
    <dbReference type="NCBI Taxonomy" id="89957"/>
    <lineage>
        <taxon>Eukaryota</taxon>
        <taxon>Sar</taxon>
        <taxon>Alveolata</taxon>
        <taxon>Dinophyceae</taxon>
        <taxon>Suessiales</taxon>
        <taxon>Suessiaceae</taxon>
        <taxon>Polarella</taxon>
    </lineage>
</organism>
<sequence>GMAPPKAAAAKRAPSNPAKAKAPAAPKAVAKAASPAAKAAMAPSQEDEAKKKAEEEAKAQAAAEAEAAEAARREEERKAKEAAEAEIKRLSILANGEVTIKYNMYDEKFKVENHMLKAEVIDELYCLSDVMPGCFIHLGEKQFAYGEEQVYVKEDPPGTFKGLMAGETYWCYVQQDSEQENKDQEAMRQRWVGGVAAGIGDRGAEVETCSCKWGAPCTNSIVCTDWDNRFANALKAGGNPILFTG</sequence>
<feature type="compositionally biased region" description="Low complexity" evidence="1">
    <location>
        <begin position="1"/>
        <end position="44"/>
    </location>
</feature>
<accession>A0A813IAW0</accession>
<evidence type="ECO:0000313" key="3">
    <source>
        <dbReference type="Proteomes" id="UP000626109"/>
    </source>
</evidence>